<gene>
    <name evidence="2" type="ORF">MYCFIDRAFT_172589</name>
</gene>
<dbReference type="EMBL" id="KB446556">
    <property type="protein sequence ID" value="EME86895.1"/>
    <property type="molecule type" value="Genomic_DNA"/>
</dbReference>
<evidence type="ECO:0000313" key="2">
    <source>
        <dbReference type="EMBL" id="EME86895.1"/>
    </source>
</evidence>
<dbReference type="HOGENOM" id="CLU_616957_0_0_1"/>
<dbReference type="Proteomes" id="UP000016932">
    <property type="component" value="Unassembled WGS sequence"/>
</dbReference>
<dbReference type="KEGG" id="pfj:MYCFIDRAFT_172589"/>
<dbReference type="Pfam" id="PF13921">
    <property type="entry name" value="Myb_DNA-bind_6"/>
    <property type="match status" value="1"/>
</dbReference>
<proteinExistence type="predicted"/>
<dbReference type="Gene3D" id="1.10.10.60">
    <property type="entry name" value="Homeodomain-like"/>
    <property type="match status" value="1"/>
</dbReference>
<protein>
    <recommendedName>
        <fullName evidence="1">Myb-like domain-containing protein</fullName>
    </recommendedName>
</protein>
<dbReference type="AlphaFoldDB" id="M2ZAP5"/>
<organism evidence="2 3">
    <name type="scientific">Pseudocercospora fijiensis (strain CIRAD86)</name>
    <name type="common">Black leaf streak disease fungus</name>
    <name type="synonym">Mycosphaerella fijiensis</name>
    <dbReference type="NCBI Taxonomy" id="383855"/>
    <lineage>
        <taxon>Eukaryota</taxon>
        <taxon>Fungi</taxon>
        <taxon>Dikarya</taxon>
        <taxon>Ascomycota</taxon>
        <taxon>Pezizomycotina</taxon>
        <taxon>Dothideomycetes</taxon>
        <taxon>Dothideomycetidae</taxon>
        <taxon>Mycosphaerellales</taxon>
        <taxon>Mycosphaerellaceae</taxon>
        <taxon>Pseudocercospora</taxon>
    </lineage>
</organism>
<dbReference type="VEuPathDB" id="FungiDB:MYCFIDRAFT_172589"/>
<dbReference type="PROSITE" id="PS50090">
    <property type="entry name" value="MYB_LIKE"/>
    <property type="match status" value="1"/>
</dbReference>
<keyword evidence="3" id="KW-1185">Reference proteome</keyword>
<name>M2ZAP5_PSEFD</name>
<reference evidence="2 3" key="1">
    <citation type="journal article" date="2012" name="PLoS Pathog.">
        <title>Diverse lifestyles and strategies of plant pathogenesis encoded in the genomes of eighteen Dothideomycetes fungi.</title>
        <authorList>
            <person name="Ohm R.A."/>
            <person name="Feau N."/>
            <person name="Henrissat B."/>
            <person name="Schoch C.L."/>
            <person name="Horwitz B.A."/>
            <person name="Barry K.W."/>
            <person name="Condon B.J."/>
            <person name="Copeland A.C."/>
            <person name="Dhillon B."/>
            <person name="Glaser F."/>
            <person name="Hesse C.N."/>
            <person name="Kosti I."/>
            <person name="LaButti K."/>
            <person name="Lindquist E.A."/>
            <person name="Lucas S."/>
            <person name="Salamov A.A."/>
            <person name="Bradshaw R.E."/>
            <person name="Ciuffetti L."/>
            <person name="Hamelin R.C."/>
            <person name="Kema G.H.J."/>
            <person name="Lawrence C."/>
            <person name="Scott J.A."/>
            <person name="Spatafora J.W."/>
            <person name="Turgeon B.G."/>
            <person name="de Wit P.J.G.M."/>
            <person name="Zhong S."/>
            <person name="Goodwin S.B."/>
            <person name="Grigoriev I.V."/>
        </authorList>
    </citation>
    <scope>NUCLEOTIDE SEQUENCE [LARGE SCALE GENOMIC DNA]</scope>
    <source>
        <strain evidence="2 3">CIRAD86</strain>
    </source>
</reference>
<sequence length="444" mass="50499">MSIVWNCISRPFLRHARRQPYHHNWLPTTQMLQNHYNPVLNASRWLSGTANAFAAWAKDEVDLLLQLREMSVPYRDIAERLGRAQRAVMSQASRLRREEQRAKGCVAGLTLKYWSKEELSTLKDLRANGRTCKEIAAVLDRSIPGIRGALARQRVASNDQSRTNSLWTTEDKATLMAMRNDGCSWAMVASALKRSTGSVMLWSHLRCDVNLTRRFFTKEEDELLLRLKVDEKKSWGQIALAFENSRGINHLRDRFRNLQTTALAGRSPATQRPWTENDVATLRQLVSSSATYASIALQLGRSRSAVCGAIKLHQFKEARIRRVLWSPEQESALFHYRRDLCMSFPEIAAILGRTEVAHRSRISPDTTIEKNEHEALEHALHLCTGSEIRVGGTRWTSNYSLVLSDNGNSDDRQIRQRTTGPSPSVELVEEPACSRLQNCFVHPV</sequence>
<dbReference type="RefSeq" id="XP_007924017.1">
    <property type="nucleotide sequence ID" value="XM_007925826.1"/>
</dbReference>
<feature type="domain" description="Myb-like" evidence="1">
    <location>
        <begin position="208"/>
        <end position="259"/>
    </location>
</feature>
<dbReference type="InterPro" id="IPR009057">
    <property type="entry name" value="Homeodomain-like_sf"/>
</dbReference>
<evidence type="ECO:0000313" key="3">
    <source>
        <dbReference type="Proteomes" id="UP000016932"/>
    </source>
</evidence>
<dbReference type="GeneID" id="19332820"/>
<dbReference type="SUPFAM" id="SSF46689">
    <property type="entry name" value="Homeodomain-like"/>
    <property type="match status" value="1"/>
</dbReference>
<accession>M2ZAP5</accession>
<dbReference type="InterPro" id="IPR001005">
    <property type="entry name" value="SANT/Myb"/>
</dbReference>
<evidence type="ECO:0000259" key="1">
    <source>
        <dbReference type="PROSITE" id="PS50090"/>
    </source>
</evidence>
<dbReference type="OrthoDB" id="3650379at2759"/>